<proteinExistence type="predicted"/>
<evidence type="ECO:0000313" key="1">
    <source>
        <dbReference type="EMBL" id="ABS48817.1"/>
    </source>
</evidence>
<dbReference type="HOGENOM" id="CLU_3279084_0_0_6"/>
<protein>
    <submittedName>
        <fullName evidence="1">Uncharacterized protein</fullName>
    </submittedName>
</protein>
<dbReference type="EMBL" id="CP000720">
    <property type="protein sequence ID" value="ABS48817.1"/>
    <property type="molecule type" value="Genomic_DNA"/>
</dbReference>
<name>A0A0U1R0Z1_YERP3</name>
<dbReference type="AlphaFoldDB" id="A0A0U1R0Z1"/>
<gene>
    <name evidence="1" type="ordered locus">YpsIP31758_2342</name>
</gene>
<sequence length="41" mass="4726">MQTVDIGKSVMLPTIGNQWMTIIKQTHSLILEILLSDHKYQ</sequence>
<organism evidence="1 2">
    <name type="scientific">Yersinia pseudotuberculosis serotype O:1b (strain IP 31758)</name>
    <dbReference type="NCBI Taxonomy" id="349747"/>
    <lineage>
        <taxon>Bacteria</taxon>
        <taxon>Pseudomonadati</taxon>
        <taxon>Pseudomonadota</taxon>
        <taxon>Gammaproteobacteria</taxon>
        <taxon>Enterobacterales</taxon>
        <taxon>Yersiniaceae</taxon>
        <taxon>Yersinia</taxon>
    </lineage>
</organism>
<dbReference type="Proteomes" id="UP000002412">
    <property type="component" value="Chromosome"/>
</dbReference>
<evidence type="ECO:0000313" key="2">
    <source>
        <dbReference type="Proteomes" id="UP000002412"/>
    </source>
</evidence>
<dbReference type="KEGG" id="ypi:YpsIP31758_2342"/>
<reference evidence="1 2" key="1">
    <citation type="journal article" date="2007" name="PLoS Genet.">
        <title>The complete genome sequence of Yersinia pseudotuberculosis IP31758, the causative agent of Far East scarlet-like fever.</title>
        <authorList>
            <person name="Eppinger M."/>
            <person name="Rosovitz M.J."/>
            <person name="Fricke W.F."/>
            <person name="Rasko D.A."/>
            <person name="Kokorina G."/>
            <person name="Fayolle C."/>
            <person name="Lindler L.E."/>
            <person name="Carniel E."/>
            <person name="Ravel J."/>
        </authorList>
    </citation>
    <scope>NUCLEOTIDE SEQUENCE [LARGE SCALE GENOMIC DNA]</scope>
    <source>
        <strain evidence="1 2">IP 31758</strain>
    </source>
</reference>
<accession>A0A0U1R0Z1</accession>